<dbReference type="InterPro" id="IPR027417">
    <property type="entry name" value="P-loop_NTPase"/>
</dbReference>
<comment type="catalytic activity">
    <reaction evidence="7">
        <text>NAD(+) + H2O = ADP-D-ribose + nicotinamide + H(+)</text>
        <dbReference type="Rhea" id="RHEA:16301"/>
        <dbReference type="ChEBI" id="CHEBI:15377"/>
        <dbReference type="ChEBI" id="CHEBI:15378"/>
        <dbReference type="ChEBI" id="CHEBI:17154"/>
        <dbReference type="ChEBI" id="CHEBI:57540"/>
        <dbReference type="ChEBI" id="CHEBI:57967"/>
        <dbReference type="EC" id="3.2.2.6"/>
    </reaction>
    <physiologicalReaction direction="left-to-right" evidence="7">
        <dbReference type="Rhea" id="RHEA:16302"/>
    </physiologicalReaction>
</comment>
<sequence>MASSSMARKQKYDVFLSFRGEDTRDNFTSHLYDALCRKKIKTFIDNDLERGEEITPGLLRTIEESMISVIIFSKNYASSPWCLDEMAKILECKEIYGQTVLPIFYHVDPSDVEGLSGSFGDAFIELEKNFKEKMERMPHWRADLMKVASISGWDSRVIRSEAKLVKEVVEHILGKLNHASSGDSKGLIGIDSHIRLIKNLLCIGLTSVRIVGIWGMAGIGKTTIARAIFNTLSNQFDACIFLENIREESKQFEGLGRLREKLLSELLEEENLRTITLNVESIFIKDRIRNKRVLLVLDDLNDVDQLEVLIGRCDFALGSRVIVTSRDRHVLENRVDKTYEVEGLDNDEALQLFSLNAFKKNYPTSDRLELSNKVVNYAQGNPLALKVLGSFLFDRRREDWESALDKLGRIPQPKIFHMLRISFDALDDEEKNIFLDIACFFKGQQIDFVKRILNGCGFSAGIGISVLVDKCLITILGNKLEMHNLLQELAHEIVRQESVKELGKRSRLWSPTDVCQVLTKNLGSEKVEGIFLDTAKIGEMYLSSKAFMRMYNLRLLKIHNSIVGNRCKVHLPDGLEFLSDELRYLHWDRYPLSSLTPNFQAENLVQLNLPNSCVKKLWEGVQNLASLEEISLSNSEHLTTFPDLSQAKNLERVNLDYCTSLVEVPSSIRFLDKLTFLSMRCCTSVVSLPSGIKLRSLKTLNLSGCTNLRECPEISENITYLNLNGTAIVHLSKSIGHLSGLVALNMKDCKQMWDLPESLHLLKFLRTTNFSGCSSITKFPDISTNIQFLYLSETGIEELPSAIGELSKLSCLDLKNCKRLKNIPCTISKLASLEKLIVSGCSSINKFPEVSKSIKKLFLCGTAIEEIPSSIEYCSELVELSMQNCKKFRILPSCICKLKSLQKLILSGCSIFECFPEILEAMGSLRCLYLDGTAMMNLPSPIENLKGLSSLELRNCKRIQGLAELMSIIDSSGSHLQYLRKLYLTGCGMVYIPDCIGYLFSLEVLDLSGNSFCHLPCSITMLTELQYLGLRDCKLLRSITALPPQLTKLDADNCFSLQSVSIIDSTIVEGNIFEFLFTNCGNLHAVGKHNIMTYALTKFQLYSKRLHNQMPSVRAGESGFCFPGSSIPKWFSHQSWGLSMTIQLPSHWANSEFLGFALCAVIAFNNQSTNDLGFQVKCRYHFRNDHGDCNDLYCYFGGCYGRNYWEGEDCGTAHTFFGYDPFVDVTRDDWFGKYSKLLVEFHPEDMNGYRLVCSNVISCGVRMLYAQEERFCQCSFINRHVEAWSKTEGPMWYDEENMGPFSWLKSSVLKLKVFRHRHFGCFDVIDQKELDLLISEISTDKSQKHYDMEELISACQFNEFM</sequence>
<dbReference type="PROSITE" id="PS50104">
    <property type="entry name" value="TIR"/>
    <property type="match status" value="1"/>
</dbReference>
<dbReference type="Pfam" id="PF00560">
    <property type="entry name" value="LRR_1"/>
    <property type="match status" value="1"/>
</dbReference>
<dbReference type="Pfam" id="PF01582">
    <property type="entry name" value="TIR"/>
    <property type="match status" value="1"/>
</dbReference>
<protein>
    <recommendedName>
        <fullName evidence="1">ADP-ribosyl cyclase/cyclic ADP-ribose hydrolase</fullName>
        <ecNumber evidence="1">3.2.2.6</ecNumber>
    </recommendedName>
</protein>
<dbReference type="SUPFAM" id="SSF46785">
    <property type="entry name" value="Winged helix' DNA-binding domain"/>
    <property type="match status" value="1"/>
</dbReference>
<dbReference type="InterPro" id="IPR044974">
    <property type="entry name" value="Disease_R_plants"/>
</dbReference>
<keyword evidence="5" id="KW-0611">Plant defense</keyword>
<evidence type="ECO:0000313" key="9">
    <source>
        <dbReference type="EMBL" id="KAJ9129275.1"/>
    </source>
</evidence>
<evidence type="ECO:0000259" key="8">
    <source>
        <dbReference type="PROSITE" id="PS50104"/>
    </source>
</evidence>
<evidence type="ECO:0000256" key="4">
    <source>
        <dbReference type="ARBA" id="ARBA00022801"/>
    </source>
</evidence>
<dbReference type="InterPro" id="IPR035897">
    <property type="entry name" value="Toll_tir_struct_dom_sf"/>
</dbReference>
<evidence type="ECO:0000256" key="2">
    <source>
        <dbReference type="ARBA" id="ARBA00022614"/>
    </source>
</evidence>
<dbReference type="Gene3D" id="1.10.8.430">
    <property type="entry name" value="Helical domain of apoptotic protease-activating factors"/>
    <property type="match status" value="1"/>
</dbReference>
<feature type="domain" description="TIR" evidence="8">
    <location>
        <begin position="10"/>
        <end position="176"/>
    </location>
</feature>
<dbReference type="InterPro" id="IPR002182">
    <property type="entry name" value="NB-ARC"/>
</dbReference>
<dbReference type="SUPFAM" id="SSF52540">
    <property type="entry name" value="P-loop containing nucleoside triphosphate hydrolases"/>
    <property type="match status" value="1"/>
</dbReference>
<evidence type="ECO:0000256" key="7">
    <source>
        <dbReference type="ARBA" id="ARBA00047304"/>
    </source>
</evidence>
<dbReference type="Gene3D" id="3.40.50.300">
    <property type="entry name" value="P-loop containing nucleotide triphosphate hydrolases"/>
    <property type="match status" value="1"/>
</dbReference>
<dbReference type="InterPro" id="IPR058192">
    <property type="entry name" value="WHD_ROQ1-like"/>
</dbReference>
<dbReference type="SUPFAM" id="SSF52058">
    <property type="entry name" value="L domain-like"/>
    <property type="match status" value="2"/>
</dbReference>
<dbReference type="Proteomes" id="UP001174677">
    <property type="component" value="Unassembled WGS sequence"/>
</dbReference>
<dbReference type="InterPro" id="IPR036390">
    <property type="entry name" value="WH_DNA-bd_sf"/>
</dbReference>
<dbReference type="Pfam" id="PF00931">
    <property type="entry name" value="NB-ARC"/>
    <property type="match status" value="1"/>
</dbReference>
<dbReference type="PRINTS" id="PR00364">
    <property type="entry name" value="DISEASERSIST"/>
</dbReference>
<dbReference type="Pfam" id="PF20160">
    <property type="entry name" value="C-JID"/>
    <property type="match status" value="1"/>
</dbReference>
<gene>
    <name evidence="9" type="ORF">P3X46_033925</name>
</gene>
<dbReference type="SMART" id="SM00255">
    <property type="entry name" value="TIR"/>
    <property type="match status" value="1"/>
</dbReference>
<dbReference type="EMBL" id="JARPOI010000183">
    <property type="protein sequence ID" value="KAJ9129275.1"/>
    <property type="molecule type" value="Genomic_DNA"/>
</dbReference>
<dbReference type="PROSITE" id="PS51450">
    <property type="entry name" value="LRR"/>
    <property type="match status" value="1"/>
</dbReference>
<dbReference type="EC" id="3.2.2.6" evidence="1"/>
<dbReference type="Pfam" id="PF07725">
    <property type="entry name" value="LRR_3"/>
    <property type="match status" value="1"/>
</dbReference>
<organism evidence="9 10">
    <name type="scientific">Hevea brasiliensis</name>
    <name type="common">Para rubber tree</name>
    <name type="synonym">Siphonia brasiliensis</name>
    <dbReference type="NCBI Taxonomy" id="3981"/>
    <lineage>
        <taxon>Eukaryota</taxon>
        <taxon>Viridiplantae</taxon>
        <taxon>Streptophyta</taxon>
        <taxon>Embryophyta</taxon>
        <taxon>Tracheophyta</taxon>
        <taxon>Spermatophyta</taxon>
        <taxon>Magnoliopsida</taxon>
        <taxon>eudicotyledons</taxon>
        <taxon>Gunneridae</taxon>
        <taxon>Pentapetalae</taxon>
        <taxon>rosids</taxon>
        <taxon>fabids</taxon>
        <taxon>Malpighiales</taxon>
        <taxon>Euphorbiaceae</taxon>
        <taxon>Crotonoideae</taxon>
        <taxon>Micrandreae</taxon>
        <taxon>Hevea</taxon>
    </lineage>
</organism>
<dbReference type="Pfam" id="PF23282">
    <property type="entry name" value="WHD_ROQ1"/>
    <property type="match status" value="1"/>
</dbReference>
<evidence type="ECO:0000256" key="6">
    <source>
        <dbReference type="ARBA" id="ARBA00023027"/>
    </source>
</evidence>
<dbReference type="Gene3D" id="3.40.50.10140">
    <property type="entry name" value="Toll/interleukin-1 receptor homology (TIR) domain"/>
    <property type="match status" value="1"/>
</dbReference>
<dbReference type="InterPro" id="IPR000157">
    <property type="entry name" value="TIR_dom"/>
</dbReference>
<keyword evidence="4" id="KW-0378">Hydrolase</keyword>
<keyword evidence="3" id="KW-0677">Repeat</keyword>
<evidence type="ECO:0000256" key="5">
    <source>
        <dbReference type="ARBA" id="ARBA00022821"/>
    </source>
</evidence>
<keyword evidence="10" id="KW-1185">Reference proteome</keyword>
<dbReference type="Gene3D" id="3.80.10.10">
    <property type="entry name" value="Ribonuclease Inhibitor"/>
    <property type="match status" value="3"/>
</dbReference>
<dbReference type="InterPro" id="IPR045344">
    <property type="entry name" value="C-JID"/>
</dbReference>
<name>A0ABQ9K9B9_HEVBR</name>
<keyword evidence="2" id="KW-0433">Leucine-rich repeat</keyword>
<comment type="caution">
    <text evidence="9">The sequence shown here is derived from an EMBL/GenBank/DDBJ whole genome shotgun (WGS) entry which is preliminary data.</text>
</comment>
<evidence type="ECO:0000256" key="1">
    <source>
        <dbReference type="ARBA" id="ARBA00011982"/>
    </source>
</evidence>
<dbReference type="PANTHER" id="PTHR11017:SF361">
    <property type="entry name" value="ADP-RIBOSYL CYCLASE_CYCLIC ADP-RIBOSE HYDROLASE"/>
    <property type="match status" value="1"/>
</dbReference>
<keyword evidence="6" id="KW-0520">NAD</keyword>
<evidence type="ECO:0000313" key="10">
    <source>
        <dbReference type="Proteomes" id="UP001174677"/>
    </source>
</evidence>
<dbReference type="InterPro" id="IPR011713">
    <property type="entry name" value="Leu-rich_rpt_3"/>
</dbReference>
<reference evidence="9 10" key="1">
    <citation type="journal article" date="2023" name="Plant Biotechnol. J.">
        <title>Chromosome-level wild Hevea brasiliensis genome provides new tools for genomic-assisted breeding and valuable loci to elevate rubber yield.</title>
        <authorList>
            <person name="Cheng H."/>
            <person name="Song X."/>
            <person name="Hu Y."/>
            <person name="Wu T."/>
            <person name="Yang Q."/>
            <person name="An Z."/>
            <person name="Feng S."/>
            <person name="Deng Z."/>
            <person name="Wu W."/>
            <person name="Zeng X."/>
            <person name="Tu M."/>
            <person name="Wang X."/>
            <person name="Huang H."/>
        </authorList>
    </citation>
    <scope>NUCLEOTIDE SEQUENCE [LARGE SCALE GENOMIC DNA]</scope>
    <source>
        <strain evidence="9">MT/VB/25A 57/8</strain>
    </source>
</reference>
<dbReference type="SUPFAM" id="SSF52200">
    <property type="entry name" value="Toll/Interleukin receptor TIR domain"/>
    <property type="match status" value="1"/>
</dbReference>
<dbReference type="InterPro" id="IPR001611">
    <property type="entry name" value="Leu-rich_rpt"/>
</dbReference>
<dbReference type="InterPro" id="IPR042197">
    <property type="entry name" value="Apaf_helical"/>
</dbReference>
<proteinExistence type="predicted"/>
<evidence type="ECO:0000256" key="3">
    <source>
        <dbReference type="ARBA" id="ARBA00022737"/>
    </source>
</evidence>
<dbReference type="InterPro" id="IPR032675">
    <property type="entry name" value="LRR_dom_sf"/>
</dbReference>
<accession>A0ABQ9K9B9</accession>
<dbReference type="PANTHER" id="PTHR11017">
    <property type="entry name" value="LEUCINE-RICH REPEAT-CONTAINING PROTEIN"/>
    <property type="match status" value="1"/>
</dbReference>